<dbReference type="InterPro" id="IPR029151">
    <property type="entry name" value="Sensor-like_sf"/>
</dbReference>
<dbReference type="PANTHER" id="PTHR43531:SF11">
    <property type="entry name" value="METHYL-ACCEPTING CHEMOTAXIS PROTEIN 3"/>
    <property type="match status" value="1"/>
</dbReference>
<feature type="domain" description="Methyl-accepting transducer" evidence="12">
    <location>
        <begin position="404"/>
        <end position="619"/>
    </location>
</feature>
<dbReference type="SUPFAM" id="SSF103190">
    <property type="entry name" value="Sensory domain-like"/>
    <property type="match status" value="1"/>
</dbReference>
<keyword evidence="2" id="KW-1003">Cell membrane</keyword>
<dbReference type="PANTHER" id="PTHR43531">
    <property type="entry name" value="PROTEIN ICFG"/>
    <property type="match status" value="1"/>
</dbReference>
<feature type="region of interest" description="Disordered" evidence="10">
    <location>
        <begin position="636"/>
        <end position="684"/>
    </location>
</feature>
<dbReference type="Proteomes" id="UP000461162">
    <property type="component" value="Unassembled WGS sequence"/>
</dbReference>
<feature type="domain" description="HAMP" evidence="13">
    <location>
        <begin position="347"/>
        <end position="399"/>
    </location>
</feature>
<dbReference type="InterPro" id="IPR051310">
    <property type="entry name" value="MCP_chemotaxis"/>
</dbReference>
<dbReference type="SMART" id="SM00283">
    <property type="entry name" value="MA"/>
    <property type="match status" value="1"/>
</dbReference>
<evidence type="ECO:0000259" key="13">
    <source>
        <dbReference type="PROSITE" id="PS50885"/>
    </source>
</evidence>
<evidence type="ECO:0000256" key="9">
    <source>
        <dbReference type="SAM" id="Coils"/>
    </source>
</evidence>
<dbReference type="SUPFAM" id="SSF58104">
    <property type="entry name" value="Methyl-accepting chemotaxis protein (MCP) signaling domain"/>
    <property type="match status" value="1"/>
</dbReference>
<comment type="caution">
    <text evidence="14">The sequence shown here is derived from an EMBL/GenBank/DDBJ whole genome shotgun (WGS) entry which is preliminary data.</text>
</comment>
<evidence type="ECO:0000256" key="7">
    <source>
        <dbReference type="ARBA" id="ARBA00029447"/>
    </source>
</evidence>
<proteinExistence type="inferred from homology"/>
<dbReference type="CDD" id="cd12912">
    <property type="entry name" value="PDC2_MCP_like"/>
    <property type="match status" value="1"/>
</dbReference>
<dbReference type="Pfam" id="PF00015">
    <property type="entry name" value="MCPsignal"/>
    <property type="match status" value="1"/>
</dbReference>
<keyword evidence="6 11" id="KW-0472">Membrane</keyword>
<organism evidence="14 15">
    <name type="scientific">Pseudodesulfovibrio alkaliphilus</name>
    <dbReference type="NCBI Taxonomy" id="2661613"/>
    <lineage>
        <taxon>Bacteria</taxon>
        <taxon>Pseudomonadati</taxon>
        <taxon>Thermodesulfobacteriota</taxon>
        <taxon>Desulfovibrionia</taxon>
        <taxon>Desulfovibrionales</taxon>
        <taxon>Desulfovibrionaceae</taxon>
    </lineage>
</organism>
<dbReference type="Pfam" id="PF00672">
    <property type="entry name" value="HAMP"/>
    <property type="match status" value="1"/>
</dbReference>
<keyword evidence="5 11" id="KW-1133">Transmembrane helix</keyword>
<dbReference type="GO" id="GO:0006935">
    <property type="term" value="P:chemotaxis"/>
    <property type="evidence" value="ECO:0007669"/>
    <property type="project" value="UniProtKB-KW"/>
</dbReference>
<feature type="transmembrane region" description="Helical" evidence="11">
    <location>
        <begin position="323"/>
        <end position="346"/>
    </location>
</feature>
<dbReference type="Gene3D" id="3.30.450.20">
    <property type="entry name" value="PAS domain"/>
    <property type="match status" value="2"/>
</dbReference>
<evidence type="ECO:0000259" key="12">
    <source>
        <dbReference type="PROSITE" id="PS50111"/>
    </source>
</evidence>
<protein>
    <submittedName>
        <fullName evidence="14">HAMP domain-containing protein</fullName>
    </submittedName>
</protein>
<dbReference type="CDD" id="cd12913">
    <property type="entry name" value="PDC1_MCP_like"/>
    <property type="match status" value="1"/>
</dbReference>
<reference evidence="14 15" key="1">
    <citation type="submission" date="2019-11" db="EMBL/GenBank/DDBJ databases">
        <title>Pseudodesulfovibrio alkaliphilus, sp. nov., an alkaliphilic sulfate-reducing bacteria from mud volcano of Taman peninsula, Russia.</title>
        <authorList>
            <person name="Frolova A."/>
            <person name="Merkel A.Y."/>
            <person name="Slobodkin A.I."/>
        </authorList>
    </citation>
    <scope>NUCLEOTIDE SEQUENCE [LARGE SCALE GENOMIC DNA]</scope>
    <source>
        <strain evidence="14 15">F-1</strain>
    </source>
</reference>
<dbReference type="GO" id="GO:0007165">
    <property type="term" value="P:signal transduction"/>
    <property type="evidence" value="ECO:0007669"/>
    <property type="project" value="UniProtKB-KW"/>
</dbReference>
<evidence type="ECO:0000256" key="2">
    <source>
        <dbReference type="ARBA" id="ARBA00022475"/>
    </source>
</evidence>
<evidence type="ECO:0000256" key="5">
    <source>
        <dbReference type="ARBA" id="ARBA00022989"/>
    </source>
</evidence>
<dbReference type="FunFam" id="1.10.287.950:FF:000001">
    <property type="entry name" value="Methyl-accepting chemotaxis sensory transducer"/>
    <property type="match status" value="1"/>
</dbReference>
<dbReference type="CDD" id="cd06225">
    <property type="entry name" value="HAMP"/>
    <property type="match status" value="1"/>
</dbReference>
<keyword evidence="8" id="KW-0807">Transducer</keyword>
<dbReference type="CDD" id="cd11386">
    <property type="entry name" value="MCP_signal"/>
    <property type="match status" value="1"/>
</dbReference>
<dbReference type="RefSeq" id="WP_155934802.1">
    <property type="nucleotide sequence ID" value="NZ_WODC01000007.1"/>
</dbReference>
<keyword evidence="4 11" id="KW-0812">Transmembrane</keyword>
<evidence type="ECO:0000256" key="6">
    <source>
        <dbReference type="ARBA" id="ARBA00023136"/>
    </source>
</evidence>
<keyword evidence="15" id="KW-1185">Reference proteome</keyword>
<feature type="coiled-coil region" evidence="9">
    <location>
        <begin position="590"/>
        <end position="628"/>
    </location>
</feature>
<accession>A0A7K1KQ13</accession>
<comment type="similarity">
    <text evidence="7">Belongs to the methyl-accepting chemotaxis (MCP) protein family.</text>
</comment>
<evidence type="ECO:0000256" key="3">
    <source>
        <dbReference type="ARBA" id="ARBA00022500"/>
    </source>
</evidence>
<evidence type="ECO:0000256" key="11">
    <source>
        <dbReference type="SAM" id="Phobius"/>
    </source>
</evidence>
<dbReference type="GO" id="GO:0004888">
    <property type="term" value="F:transmembrane signaling receptor activity"/>
    <property type="evidence" value="ECO:0007669"/>
    <property type="project" value="TreeGrafter"/>
</dbReference>
<dbReference type="InterPro" id="IPR004089">
    <property type="entry name" value="MCPsignal_dom"/>
</dbReference>
<dbReference type="InterPro" id="IPR003660">
    <property type="entry name" value="HAMP_dom"/>
</dbReference>
<sequence length="684" mass="73451">MSFKDISLKFKIGGSVCLVVAVILITNSAIVISKTQTIATSDAQTIAVQMANRYGNQVRINIEKALDASVSTAAVFEGMIKNRDIIDRNIVDEIQRAVLLSDETFYGIQSCFEPNGLDGRDAEFHATGDPMWEHMGGAYGNYWWRGTSGLEVVNLTKYDYPNTRAWYKDPRDKNGPNLTEPYYTEVAKVNMATIAVPVRDNGKFIGVVGIDFTLGDFQRMVEDIKPMGTGRAFIVSNKGMMVAHPDSNLMNKPLADSLNPEYARQIVADIENGRSFVGMLTFPLTGEESLFVFEPILISGTDTPWSIGIVIPKATVLENAREYMYLSIVLTIIALLILTAVIFFIVKTITAPLSKIIPFAREIASGNLAAKLDIDQKDEVGIMASTLSEMGSNLRQIIGEVREMTNSVATGAGEVAATSQILSQGATEQAASIEEVSSSMEEMASNISQNADNASQTHSLASGAAKQAEDGGKAVAEAVEAMREIAEKISIIEEIARQTNLLALNAAIEAARAGEHGKGFAVVAAEVRKLAERSGMAAGEISQLATSSVDVADRAGELLAKLVPDIKRTADLVAEITAASNEQNIGASQINSAIQQLDSVVQQNASASEEMSSTSDQLSSQAEQLQQTVSFFSLGSAQRGHQPAAQPPVKQRTLPKLPTPTPPQPISKTGVALDMGDSSDFERF</sequence>
<comment type="subcellular location">
    <subcellularLocation>
        <location evidence="1">Cell membrane</location>
        <topology evidence="1">Multi-pass membrane protein</topology>
    </subcellularLocation>
</comment>
<evidence type="ECO:0000313" key="14">
    <source>
        <dbReference type="EMBL" id="MUM78179.1"/>
    </source>
</evidence>
<name>A0A7K1KQ13_9BACT</name>
<evidence type="ECO:0000313" key="15">
    <source>
        <dbReference type="Proteomes" id="UP000461162"/>
    </source>
</evidence>
<evidence type="ECO:0000256" key="4">
    <source>
        <dbReference type="ARBA" id="ARBA00022692"/>
    </source>
</evidence>
<evidence type="ECO:0000256" key="1">
    <source>
        <dbReference type="ARBA" id="ARBA00004651"/>
    </source>
</evidence>
<dbReference type="EMBL" id="WODC01000007">
    <property type="protein sequence ID" value="MUM78179.1"/>
    <property type="molecule type" value="Genomic_DNA"/>
</dbReference>
<evidence type="ECO:0000256" key="8">
    <source>
        <dbReference type="PROSITE-ProRule" id="PRU00284"/>
    </source>
</evidence>
<gene>
    <name evidence="14" type="ORF">GKC30_11080</name>
</gene>
<dbReference type="PROSITE" id="PS50885">
    <property type="entry name" value="HAMP"/>
    <property type="match status" value="1"/>
</dbReference>
<evidence type="ECO:0000256" key="10">
    <source>
        <dbReference type="SAM" id="MobiDB-lite"/>
    </source>
</evidence>
<feature type="transmembrane region" description="Helical" evidence="11">
    <location>
        <begin position="12"/>
        <end position="32"/>
    </location>
</feature>
<keyword evidence="3" id="KW-0145">Chemotaxis</keyword>
<dbReference type="InterPro" id="IPR033479">
    <property type="entry name" value="dCache_1"/>
</dbReference>
<dbReference type="PROSITE" id="PS50111">
    <property type="entry name" value="CHEMOTAXIS_TRANSDUC_2"/>
    <property type="match status" value="1"/>
</dbReference>
<dbReference type="SMART" id="SM00304">
    <property type="entry name" value="HAMP"/>
    <property type="match status" value="1"/>
</dbReference>
<dbReference type="AlphaFoldDB" id="A0A7K1KQ13"/>
<keyword evidence="9" id="KW-0175">Coiled coil</keyword>
<dbReference type="GO" id="GO:0005886">
    <property type="term" value="C:plasma membrane"/>
    <property type="evidence" value="ECO:0007669"/>
    <property type="project" value="UniProtKB-SubCell"/>
</dbReference>
<dbReference type="Pfam" id="PF02743">
    <property type="entry name" value="dCache_1"/>
    <property type="match status" value="1"/>
</dbReference>
<dbReference type="Gene3D" id="1.10.287.950">
    <property type="entry name" value="Methyl-accepting chemotaxis protein"/>
    <property type="match status" value="1"/>
</dbReference>